<dbReference type="AlphaFoldDB" id="A0A9D6V8V1"/>
<dbReference type="EMBL" id="JACRDE010000560">
    <property type="protein sequence ID" value="MBI5252071.1"/>
    <property type="molecule type" value="Genomic_DNA"/>
</dbReference>
<gene>
    <name evidence="1" type="ORF">HY912_21460</name>
</gene>
<accession>A0A9D6V8V1</accession>
<dbReference type="InterPro" id="IPR007460">
    <property type="entry name" value="BrnT_toxin"/>
</dbReference>
<name>A0A9D6V8V1_9BACT</name>
<protein>
    <submittedName>
        <fullName evidence="1">BrnT family toxin</fullName>
    </submittedName>
</protein>
<evidence type="ECO:0000313" key="2">
    <source>
        <dbReference type="Proteomes" id="UP000807825"/>
    </source>
</evidence>
<dbReference type="Proteomes" id="UP000807825">
    <property type="component" value="Unassembled WGS sequence"/>
</dbReference>
<reference evidence="1" key="1">
    <citation type="submission" date="2020-07" db="EMBL/GenBank/DDBJ databases">
        <title>Huge and variable diversity of episymbiotic CPR bacteria and DPANN archaea in groundwater ecosystems.</title>
        <authorList>
            <person name="He C.Y."/>
            <person name="Keren R."/>
            <person name="Whittaker M."/>
            <person name="Farag I.F."/>
            <person name="Doudna J."/>
            <person name="Cate J.H.D."/>
            <person name="Banfield J.F."/>
        </authorList>
    </citation>
    <scope>NUCLEOTIDE SEQUENCE</scope>
    <source>
        <strain evidence="1">NC_groundwater_1664_Pr3_B-0.1um_52_9</strain>
    </source>
</reference>
<dbReference type="Gene3D" id="3.10.450.530">
    <property type="entry name" value="Ribonuclease toxin, BrnT, of type II toxin-antitoxin system"/>
    <property type="match status" value="1"/>
</dbReference>
<evidence type="ECO:0000313" key="1">
    <source>
        <dbReference type="EMBL" id="MBI5252071.1"/>
    </source>
</evidence>
<sequence length="95" mass="11160">MRITDIVWKDRFVEKLLIKHGVSVKEAEETLYCKPLIRKIAKGQVHGENVYSAMAHINNGRYLIVFFILKKNGTILPISARDMDPSERKYYEKHR</sequence>
<dbReference type="Pfam" id="PF04365">
    <property type="entry name" value="BrnT_toxin"/>
    <property type="match status" value="1"/>
</dbReference>
<organism evidence="1 2">
    <name type="scientific">Desulfomonile tiedjei</name>
    <dbReference type="NCBI Taxonomy" id="2358"/>
    <lineage>
        <taxon>Bacteria</taxon>
        <taxon>Pseudomonadati</taxon>
        <taxon>Thermodesulfobacteriota</taxon>
        <taxon>Desulfomonilia</taxon>
        <taxon>Desulfomonilales</taxon>
        <taxon>Desulfomonilaceae</taxon>
        <taxon>Desulfomonile</taxon>
    </lineage>
</organism>
<proteinExistence type="predicted"/>
<dbReference type="InterPro" id="IPR038573">
    <property type="entry name" value="BrnT_sf"/>
</dbReference>
<comment type="caution">
    <text evidence="1">The sequence shown here is derived from an EMBL/GenBank/DDBJ whole genome shotgun (WGS) entry which is preliminary data.</text>
</comment>